<dbReference type="GO" id="GO:0016158">
    <property type="term" value="F:inositol hexakisphosphate 3-phosphatase activity"/>
    <property type="evidence" value="ECO:0007669"/>
    <property type="project" value="InterPro"/>
</dbReference>
<name>A0A0F4PKT8_9GAMM</name>
<dbReference type="PATRIC" id="fig|151081.8.peg.2989"/>
<protein>
    <submittedName>
        <fullName evidence="2">Phytase</fullName>
    </submittedName>
</protein>
<dbReference type="OrthoDB" id="8696437at2"/>
<dbReference type="InterPro" id="IPR011042">
    <property type="entry name" value="6-blade_b-propeller_TolB-like"/>
</dbReference>
<accession>A0A0F4PKT8</accession>
<dbReference type="Pfam" id="PF02333">
    <property type="entry name" value="Phytase"/>
    <property type="match status" value="1"/>
</dbReference>
<reference evidence="2 3" key="1">
    <citation type="journal article" date="2015" name="BMC Genomics">
        <title>Genome mining reveals unlocked bioactive potential of marine Gram-negative bacteria.</title>
        <authorList>
            <person name="Machado H."/>
            <person name="Sonnenschein E.C."/>
            <person name="Melchiorsen J."/>
            <person name="Gram L."/>
        </authorList>
    </citation>
    <scope>NUCLEOTIDE SEQUENCE [LARGE SCALE GENOMIC DNA]</scope>
    <source>
        <strain evidence="2 3">S3137</strain>
    </source>
</reference>
<keyword evidence="3" id="KW-1185">Reference proteome</keyword>
<dbReference type="InterPro" id="IPR003431">
    <property type="entry name" value="B-propeller_Phytase"/>
</dbReference>
<dbReference type="AlphaFoldDB" id="A0A0F4PKT8"/>
<sequence>MISKNNKLVNVSMAAALMALTLFTKHSYSESLAVTELGEQHNMQGSQAQWLHTGHWLLASESQGLLLLEQHQQQITPLLAGNYEGLSLRQLSPRRYVLTSIDNSADAVVVWQLDYDGALWQIDELSRLTPPQAQPEAACLYHDEQTRTVSVFVADVRGLIAQTLVYDLETAQPMQLPIRTFAGVSEASGCAVSDQAQQLFIGEAELGVWKINANSESRADKTPVALVSPFGQLAPEIAALSSDSEGYIYFTSSQRQQVYRYDPLRETLQSWHLEGAELGVEAIAVGANSQGQQQAVLFADKLDSYISTQLPSAKQVPARHAKGLQQVSASAETTPVAAFGDAADDPAIWIHPNNAQHSLILGTDKRRGLMVYGLDGQLRQQLAVGRVNNVDVRQHQGINNATHTLIAASNRSNNSISLFTVSIDGQVQQLNDIATNLTEIYGLCMYSAQSGHYVFVNDKNGTYQQYRISVQGTEVHGQRVRQFSLPSQPEGCTADDQSRQLFMGEEDAGIWFIGAEPDAGTRAQRIQQLDSHLVADVEGMEIYHHDDGTRLLVVSSQGDNSYVLYRIEGKRSEPTLTRLVKFAVTADIEKGIDGVSETDGLTVTAHALPGYPQGVLVVQDGYNRMPQQPQNFKIIDWRQIDKLLP</sequence>
<dbReference type="eggNOG" id="COG4247">
    <property type="taxonomic scope" value="Bacteria"/>
</dbReference>
<dbReference type="RefSeq" id="WP_045980109.1">
    <property type="nucleotide sequence ID" value="NZ_JXXY01000015.1"/>
</dbReference>
<evidence type="ECO:0000313" key="2">
    <source>
        <dbReference type="EMBL" id="KJZ00314.1"/>
    </source>
</evidence>
<feature type="domain" description="BPP" evidence="1">
    <location>
        <begin position="18"/>
        <end position="310"/>
    </location>
</feature>
<dbReference type="PROSITE" id="PS51662">
    <property type="entry name" value="BP_PHYTASE"/>
    <property type="match status" value="2"/>
</dbReference>
<comment type="caution">
    <text evidence="2">The sequence shown here is derived from an EMBL/GenBank/DDBJ whole genome shotgun (WGS) entry which is preliminary data.</text>
</comment>
<dbReference type="GeneID" id="58228096"/>
<feature type="domain" description="BPP" evidence="1">
    <location>
        <begin position="317"/>
        <end position="644"/>
    </location>
</feature>
<gene>
    <name evidence="2" type="ORF">TW72_06300</name>
</gene>
<dbReference type="EMBL" id="JXXZ01000006">
    <property type="protein sequence ID" value="KJZ00314.1"/>
    <property type="molecule type" value="Genomic_DNA"/>
</dbReference>
<dbReference type="SUPFAM" id="SSF50956">
    <property type="entry name" value="Thermostable phytase (3-phytase)"/>
    <property type="match status" value="2"/>
</dbReference>
<dbReference type="Gene3D" id="2.120.10.30">
    <property type="entry name" value="TolB, C-terminal domain"/>
    <property type="match status" value="2"/>
</dbReference>
<proteinExistence type="predicted"/>
<evidence type="ECO:0000259" key="1">
    <source>
        <dbReference type="PROSITE" id="PS51662"/>
    </source>
</evidence>
<evidence type="ECO:0000313" key="3">
    <source>
        <dbReference type="Proteomes" id="UP000033664"/>
    </source>
</evidence>
<organism evidence="2 3">
    <name type="scientific">Pseudoalteromonas ruthenica</name>
    <dbReference type="NCBI Taxonomy" id="151081"/>
    <lineage>
        <taxon>Bacteria</taxon>
        <taxon>Pseudomonadati</taxon>
        <taxon>Pseudomonadota</taxon>
        <taxon>Gammaproteobacteria</taxon>
        <taxon>Alteromonadales</taxon>
        <taxon>Pseudoalteromonadaceae</taxon>
        <taxon>Pseudoalteromonas</taxon>
    </lineage>
</organism>
<dbReference type="Proteomes" id="UP000033664">
    <property type="component" value="Unassembled WGS sequence"/>
</dbReference>